<keyword evidence="3" id="KW-1185">Reference proteome</keyword>
<proteinExistence type="predicted"/>
<reference evidence="2 3" key="1">
    <citation type="submission" date="2017-03" db="EMBL/GenBank/DDBJ databases">
        <title>Genome of the blue death feigning beetle - Asbolus verrucosus.</title>
        <authorList>
            <person name="Rider S.D."/>
        </authorList>
    </citation>
    <scope>NUCLEOTIDE SEQUENCE [LARGE SCALE GENOMIC DNA]</scope>
    <source>
        <strain evidence="2">Butters</strain>
        <tissue evidence="2">Head and leg muscle</tissue>
    </source>
</reference>
<sequence>MGTAINHAAAIKRLEALFNEVKLDQKPTPEVHVQMESKINTKCDVHGKNGRRGSFGNVLHVTTRRDSMGNIINQKREPNFYHTAYFGNGIGPRRESMPALNNYGTYYRRRDSLGLPNVPPKKDMEHPSHFAATLRKDTLGSSTGSLRKDNNRTWGVRRDSIGGSMSCLKSNFLQVPNQIRRNSKNYSTDSLDGRRNSWDPGRRGSSGSSCWEEPLWETRK</sequence>
<evidence type="ECO:0000256" key="1">
    <source>
        <dbReference type="SAM" id="MobiDB-lite"/>
    </source>
</evidence>
<protein>
    <submittedName>
        <fullName evidence="2">Uncharacterized protein</fullName>
    </submittedName>
</protein>
<dbReference type="EMBL" id="QDEB01087670">
    <property type="protein sequence ID" value="RZC33584.1"/>
    <property type="molecule type" value="Genomic_DNA"/>
</dbReference>
<feature type="compositionally biased region" description="Polar residues" evidence="1">
    <location>
        <begin position="179"/>
        <end position="190"/>
    </location>
</feature>
<evidence type="ECO:0000313" key="3">
    <source>
        <dbReference type="Proteomes" id="UP000292052"/>
    </source>
</evidence>
<gene>
    <name evidence="2" type="ORF">BDFB_009899</name>
</gene>
<dbReference type="OrthoDB" id="6623467at2759"/>
<dbReference type="Proteomes" id="UP000292052">
    <property type="component" value="Unassembled WGS sequence"/>
</dbReference>
<dbReference type="STRING" id="1661398.A0A482VLM3"/>
<feature type="non-terminal residue" evidence="2">
    <location>
        <position position="220"/>
    </location>
</feature>
<dbReference type="AlphaFoldDB" id="A0A482VLM3"/>
<feature type="compositionally biased region" description="Basic and acidic residues" evidence="1">
    <location>
        <begin position="191"/>
        <end position="202"/>
    </location>
</feature>
<organism evidence="2 3">
    <name type="scientific">Asbolus verrucosus</name>
    <name type="common">Desert ironclad beetle</name>
    <dbReference type="NCBI Taxonomy" id="1661398"/>
    <lineage>
        <taxon>Eukaryota</taxon>
        <taxon>Metazoa</taxon>
        <taxon>Ecdysozoa</taxon>
        <taxon>Arthropoda</taxon>
        <taxon>Hexapoda</taxon>
        <taxon>Insecta</taxon>
        <taxon>Pterygota</taxon>
        <taxon>Neoptera</taxon>
        <taxon>Endopterygota</taxon>
        <taxon>Coleoptera</taxon>
        <taxon>Polyphaga</taxon>
        <taxon>Cucujiformia</taxon>
        <taxon>Tenebrionidae</taxon>
        <taxon>Pimeliinae</taxon>
        <taxon>Asbolus</taxon>
    </lineage>
</organism>
<comment type="caution">
    <text evidence="2">The sequence shown here is derived from an EMBL/GenBank/DDBJ whole genome shotgun (WGS) entry which is preliminary data.</text>
</comment>
<accession>A0A482VLM3</accession>
<evidence type="ECO:0000313" key="2">
    <source>
        <dbReference type="EMBL" id="RZC33584.1"/>
    </source>
</evidence>
<name>A0A482VLM3_ASBVE</name>
<feature type="region of interest" description="Disordered" evidence="1">
    <location>
        <begin position="179"/>
        <end position="220"/>
    </location>
</feature>